<dbReference type="SUPFAM" id="SSF54518">
    <property type="entry name" value="Tubby C-terminal domain-like"/>
    <property type="match status" value="1"/>
</dbReference>
<dbReference type="InterPro" id="IPR038595">
    <property type="entry name" value="LOR_sf"/>
</dbReference>
<dbReference type="PANTHER" id="PTHR31087">
    <property type="match status" value="1"/>
</dbReference>
<dbReference type="EMBL" id="JABFUD020000011">
    <property type="protein sequence ID" value="KAI5073299.1"/>
    <property type="molecule type" value="Genomic_DNA"/>
</dbReference>
<dbReference type="OrthoDB" id="902580at2759"/>
<name>A0A9D4ZFA2_ADICA</name>
<sequence length="230" mass="24922">MGVGQAEMMKKTGHAVVGTEWCASGEEVLRLWQPACSWVAHVSRLQGAAASHSHDIGIEEPLFSIVNPPCFSFRCHNLLLRHDTLPVLSTTRKCLSLKKVTSVYRGESSNGGGASLLFTVRLAHVLQCSTNLHVFLETPSSNSSPMKATGRVPDYKVKASCFRNDLTIIRNDGAVVATAQHKCSFSSLFLSKPSYKIVVYPGADKAFITILVAIQDNLRRKMHGNAGGGP</sequence>
<dbReference type="AlphaFoldDB" id="A0A9D4ZFA2"/>
<evidence type="ECO:0000313" key="2">
    <source>
        <dbReference type="EMBL" id="KAI5073299.1"/>
    </source>
</evidence>
<dbReference type="Proteomes" id="UP000886520">
    <property type="component" value="Chromosome 11"/>
</dbReference>
<protein>
    <submittedName>
        <fullName evidence="2">Uncharacterized protein</fullName>
    </submittedName>
</protein>
<dbReference type="InterPro" id="IPR007612">
    <property type="entry name" value="LOR"/>
</dbReference>
<dbReference type="PANTHER" id="PTHR31087:SF161">
    <property type="entry name" value="TUBBY C 2 FAMILY PROTEIN"/>
    <property type="match status" value="1"/>
</dbReference>
<reference evidence="2" key="1">
    <citation type="submission" date="2021-01" db="EMBL/GenBank/DDBJ databases">
        <title>Adiantum capillus-veneris genome.</title>
        <authorList>
            <person name="Fang Y."/>
            <person name="Liao Q."/>
        </authorList>
    </citation>
    <scope>NUCLEOTIDE SEQUENCE</scope>
    <source>
        <strain evidence="2">H3</strain>
        <tissue evidence="2">Leaf</tissue>
    </source>
</reference>
<dbReference type="Pfam" id="PF04525">
    <property type="entry name" value="LOR"/>
    <property type="match status" value="1"/>
</dbReference>
<dbReference type="InterPro" id="IPR025659">
    <property type="entry name" value="Tubby-like_C"/>
</dbReference>
<evidence type="ECO:0000313" key="3">
    <source>
        <dbReference type="Proteomes" id="UP000886520"/>
    </source>
</evidence>
<keyword evidence="3" id="KW-1185">Reference proteome</keyword>
<organism evidence="2 3">
    <name type="scientific">Adiantum capillus-veneris</name>
    <name type="common">Maidenhair fern</name>
    <dbReference type="NCBI Taxonomy" id="13818"/>
    <lineage>
        <taxon>Eukaryota</taxon>
        <taxon>Viridiplantae</taxon>
        <taxon>Streptophyta</taxon>
        <taxon>Embryophyta</taxon>
        <taxon>Tracheophyta</taxon>
        <taxon>Polypodiopsida</taxon>
        <taxon>Polypodiidae</taxon>
        <taxon>Polypodiales</taxon>
        <taxon>Pteridineae</taxon>
        <taxon>Pteridaceae</taxon>
        <taxon>Vittarioideae</taxon>
        <taxon>Adiantum</taxon>
    </lineage>
</organism>
<evidence type="ECO:0000256" key="1">
    <source>
        <dbReference type="ARBA" id="ARBA00005437"/>
    </source>
</evidence>
<proteinExistence type="inferred from homology"/>
<accession>A0A9D4ZFA2</accession>
<dbReference type="Gene3D" id="2.40.160.200">
    <property type="entry name" value="LURP1-related"/>
    <property type="match status" value="1"/>
</dbReference>
<comment type="similarity">
    <text evidence="1">Belongs to the LOR family.</text>
</comment>
<comment type="caution">
    <text evidence="2">The sequence shown here is derived from an EMBL/GenBank/DDBJ whole genome shotgun (WGS) entry which is preliminary data.</text>
</comment>
<gene>
    <name evidence="2" type="ORF">GOP47_0011312</name>
</gene>